<evidence type="ECO:0000313" key="1">
    <source>
        <dbReference type="EMBL" id="PIR88154.1"/>
    </source>
</evidence>
<proteinExistence type="predicted"/>
<name>A0A2H0UP31_9BACT</name>
<dbReference type="EMBL" id="PFBC01000012">
    <property type="protein sequence ID" value="PIR88154.1"/>
    <property type="molecule type" value="Genomic_DNA"/>
</dbReference>
<organism evidence="1 2">
    <name type="scientific">Candidatus Harrisonbacteria bacterium CG10_big_fil_rev_8_21_14_0_10_45_28</name>
    <dbReference type="NCBI Taxonomy" id="1974586"/>
    <lineage>
        <taxon>Bacteria</taxon>
        <taxon>Candidatus Harrisoniibacteriota</taxon>
    </lineage>
</organism>
<sequence length="264" mass="29307">MKKTLSTIGLVSIITTFLISPVFGANISTGGVSFDELGTSEPAILIGNPFYRLKDFRWGVVRFFTSSADNLALKQSIFAEKAAEVKKVISLNARKNEVVLEALNEYQSKATTYKIALLNLAKNREKIVDADEALTQAVVHMRLMDEVMGSYYNGEIKTVLMDIESQLAQIVEVLAVKMVGVKNLSFKGTASEDLLSKIRDWETMDLIASYLEEDSSLVRAIKAYQKDCRRDILVEVGKMNEADRADFEEALEGLVGTGGWRAFN</sequence>
<dbReference type="Proteomes" id="UP000230903">
    <property type="component" value="Unassembled WGS sequence"/>
</dbReference>
<evidence type="ECO:0000313" key="2">
    <source>
        <dbReference type="Proteomes" id="UP000230903"/>
    </source>
</evidence>
<gene>
    <name evidence="1" type="ORF">COU10_00720</name>
</gene>
<dbReference type="AlphaFoldDB" id="A0A2H0UP31"/>
<accession>A0A2H0UP31</accession>
<comment type="caution">
    <text evidence="1">The sequence shown here is derived from an EMBL/GenBank/DDBJ whole genome shotgun (WGS) entry which is preliminary data.</text>
</comment>
<protein>
    <recommendedName>
        <fullName evidence="3">DUF5667 domain-containing protein</fullName>
    </recommendedName>
</protein>
<reference evidence="2" key="1">
    <citation type="submission" date="2017-09" db="EMBL/GenBank/DDBJ databases">
        <title>Depth-based differentiation of microbial function through sediment-hosted aquifers and enrichment of novel symbionts in the deep terrestrial subsurface.</title>
        <authorList>
            <person name="Probst A.J."/>
            <person name="Ladd B."/>
            <person name="Jarett J.K."/>
            <person name="Geller-Mcgrath D.E."/>
            <person name="Sieber C.M.K."/>
            <person name="Emerson J.B."/>
            <person name="Anantharaman K."/>
            <person name="Thomas B.C."/>
            <person name="Malmstrom R."/>
            <person name="Stieglmeier M."/>
            <person name="Klingl A."/>
            <person name="Woyke T."/>
            <person name="Ryan C.M."/>
            <person name="Banfield J.F."/>
        </authorList>
    </citation>
    <scope>NUCLEOTIDE SEQUENCE [LARGE SCALE GENOMIC DNA]</scope>
</reference>
<evidence type="ECO:0008006" key="3">
    <source>
        <dbReference type="Google" id="ProtNLM"/>
    </source>
</evidence>